<evidence type="ECO:0000256" key="1">
    <source>
        <dbReference type="SAM" id="MobiDB-lite"/>
    </source>
</evidence>
<dbReference type="VEuPathDB" id="HostDB:GeneID_118674404"/>
<name>A0A7J7SCE3_MYOMY</name>
<evidence type="ECO:0000313" key="2">
    <source>
        <dbReference type="EMBL" id="KAF6285817.1"/>
    </source>
</evidence>
<feature type="region of interest" description="Disordered" evidence="1">
    <location>
        <begin position="38"/>
        <end position="70"/>
    </location>
</feature>
<sequence>MRIVAGVASLATTLIIVITGVALCCWCQGKASFSKQKNQVHIPGSSHGSSLRGPEEEETGSSEDQGPIMHMDSSDLVLDEEGALETKDPTNGYYKVQGVSVSLSLGKTPGDGLFLPPSPPIGPLGTPPFYDFNSHLGMLPPCKLYRAQAGYLTTPHSRAFTSYIKPTSFGPPDMDPRTPHFPYASFPTPSHSRLQTHV</sequence>
<comment type="caution">
    <text evidence="2">The sequence shown here is derived from an EMBL/GenBank/DDBJ whole genome shotgun (WGS) entry which is preliminary data.</text>
</comment>
<dbReference type="AlphaFoldDB" id="A0A7J7SCE3"/>
<proteinExistence type="predicted"/>
<keyword evidence="3" id="KW-1185">Reference proteome</keyword>
<dbReference type="Proteomes" id="UP000527355">
    <property type="component" value="Unassembled WGS sequence"/>
</dbReference>
<dbReference type="EMBL" id="JABWUV010000019">
    <property type="protein sequence ID" value="KAF6285817.1"/>
    <property type="molecule type" value="Genomic_DNA"/>
</dbReference>
<evidence type="ECO:0000313" key="3">
    <source>
        <dbReference type="Proteomes" id="UP000527355"/>
    </source>
</evidence>
<accession>A0A7J7SCE3</accession>
<gene>
    <name evidence="2" type="ORF">mMyoMyo1_007346</name>
</gene>
<reference evidence="2 3" key="1">
    <citation type="journal article" date="2020" name="Nature">
        <title>Six reference-quality genomes reveal evolution of bat adaptations.</title>
        <authorList>
            <person name="Jebb D."/>
            <person name="Huang Z."/>
            <person name="Pippel M."/>
            <person name="Hughes G.M."/>
            <person name="Lavrichenko K."/>
            <person name="Devanna P."/>
            <person name="Winkler S."/>
            <person name="Jermiin L.S."/>
            <person name="Skirmuntt E.C."/>
            <person name="Katzourakis A."/>
            <person name="Burkitt-Gray L."/>
            <person name="Ray D.A."/>
            <person name="Sullivan K.A.M."/>
            <person name="Roscito J.G."/>
            <person name="Kirilenko B.M."/>
            <person name="Davalos L.M."/>
            <person name="Corthals A.P."/>
            <person name="Power M.L."/>
            <person name="Jones G."/>
            <person name="Ransome R.D."/>
            <person name="Dechmann D.K.N."/>
            <person name="Locatelli A.G."/>
            <person name="Puechmaille S.J."/>
            <person name="Fedrigo O."/>
            <person name="Jarvis E.D."/>
            <person name="Hiller M."/>
            <person name="Vernes S.C."/>
            <person name="Myers E.W."/>
            <person name="Teeling E.C."/>
        </authorList>
    </citation>
    <scope>NUCLEOTIDE SEQUENCE [LARGE SCALE GENOMIC DNA]</scope>
    <source>
        <strain evidence="2">MMyoMyo1</strain>
        <tissue evidence="2">Flight muscle</tissue>
    </source>
</reference>
<organism evidence="2 3">
    <name type="scientific">Myotis myotis</name>
    <name type="common">Greater mouse-eared bat</name>
    <name type="synonym">Vespertilio myotis</name>
    <dbReference type="NCBI Taxonomy" id="51298"/>
    <lineage>
        <taxon>Eukaryota</taxon>
        <taxon>Metazoa</taxon>
        <taxon>Chordata</taxon>
        <taxon>Craniata</taxon>
        <taxon>Vertebrata</taxon>
        <taxon>Euteleostomi</taxon>
        <taxon>Mammalia</taxon>
        <taxon>Eutheria</taxon>
        <taxon>Laurasiatheria</taxon>
        <taxon>Chiroptera</taxon>
        <taxon>Yangochiroptera</taxon>
        <taxon>Vespertilionidae</taxon>
        <taxon>Myotis</taxon>
    </lineage>
</organism>
<protein>
    <submittedName>
        <fullName evidence="2">Kirre like nephrin family adhesion molecule 2</fullName>
    </submittedName>
</protein>